<dbReference type="KEGG" id="vne:CFK40_14005"/>
<dbReference type="AlphaFoldDB" id="A0A221MEI3"/>
<dbReference type="OrthoDB" id="156739at2"/>
<keyword evidence="1 4" id="KW-0808">Transferase</keyword>
<dbReference type="Gene3D" id="3.40.630.30">
    <property type="match status" value="1"/>
</dbReference>
<dbReference type="PROSITE" id="PS51186">
    <property type="entry name" value="GNAT"/>
    <property type="match status" value="1"/>
</dbReference>
<dbReference type="InterPro" id="IPR000182">
    <property type="entry name" value="GNAT_dom"/>
</dbReference>
<evidence type="ECO:0000256" key="1">
    <source>
        <dbReference type="ARBA" id="ARBA00022679"/>
    </source>
</evidence>
<protein>
    <submittedName>
        <fullName evidence="4">GNAT family N-acetyltransferase</fullName>
    </submittedName>
</protein>
<dbReference type="Pfam" id="PF13508">
    <property type="entry name" value="Acetyltransf_7"/>
    <property type="match status" value="1"/>
</dbReference>
<feature type="domain" description="N-acetyltransferase" evidence="3">
    <location>
        <begin position="1"/>
        <end position="148"/>
    </location>
</feature>
<evidence type="ECO:0000313" key="5">
    <source>
        <dbReference type="Proteomes" id="UP000204391"/>
    </source>
</evidence>
<dbReference type="EMBL" id="CP022437">
    <property type="protein sequence ID" value="ASN06051.1"/>
    <property type="molecule type" value="Genomic_DNA"/>
</dbReference>
<dbReference type="CDD" id="cd04301">
    <property type="entry name" value="NAT_SF"/>
    <property type="match status" value="1"/>
</dbReference>
<keyword evidence="5" id="KW-1185">Reference proteome</keyword>
<dbReference type="InterPro" id="IPR050680">
    <property type="entry name" value="YpeA/RimI_acetyltransf"/>
</dbReference>
<dbReference type="Proteomes" id="UP000204391">
    <property type="component" value="Chromosome"/>
</dbReference>
<gene>
    <name evidence="4" type="ORF">CFK40_14005</name>
</gene>
<name>A0A221MEI3_9BACI</name>
<dbReference type="GO" id="GO:0016747">
    <property type="term" value="F:acyltransferase activity, transferring groups other than amino-acyl groups"/>
    <property type="evidence" value="ECO:0007669"/>
    <property type="project" value="InterPro"/>
</dbReference>
<evidence type="ECO:0000256" key="2">
    <source>
        <dbReference type="ARBA" id="ARBA00023315"/>
    </source>
</evidence>
<dbReference type="SUPFAM" id="SSF55729">
    <property type="entry name" value="Acyl-CoA N-acyltransferases (Nat)"/>
    <property type="match status" value="1"/>
</dbReference>
<proteinExistence type="predicted"/>
<dbReference type="InterPro" id="IPR016181">
    <property type="entry name" value="Acyl_CoA_acyltransferase"/>
</dbReference>
<evidence type="ECO:0000259" key="3">
    <source>
        <dbReference type="PROSITE" id="PS51186"/>
    </source>
</evidence>
<keyword evidence="2" id="KW-0012">Acyltransferase</keyword>
<dbReference type="PANTHER" id="PTHR43420">
    <property type="entry name" value="ACETYLTRANSFERASE"/>
    <property type="match status" value="1"/>
</dbReference>
<organism evidence="4 5">
    <name type="scientific">Virgibacillus necropolis</name>
    <dbReference type="NCBI Taxonomy" id="163877"/>
    <lineage>
        <taxon>Bacteria</taxon>
        <taxon>Bacillati</taxon>
        <taxon>Bacillota</taxon>
        <taxon>Bacilli</taxon>
        <taxon>Bacillales</taxon>
        <taxon>Bacillaceae</taxon>
        <taxon>Virgibacillus</taxon>
    </lineage>
</organism>
<evidence type="ECO:0000313" key="4">
    <source>
        <dbReference type="EMBL" id="ASN06051.1"/>
    </source>
</evidence>
<reference evidence="4 5" key="1">
    <citation type="journal article" date="2003" name="Int. J. Syst. Evol. Microbiol.">
        <title>Virgibacillus carmonensis sp. nov., Virgibacillus necropolis sp. nov. and Virgibacillus picturae sp. nov., three novel species isolated from deteriorated mural paintings, transfer of the species of the genus salibacillus to Virgibacillus, as Virgibacillus marismortui comb. nov. and Virgibacillus salexigens comb. nov., and emended description of the genus Virgibacillus.</title>
        <authorList>
            <person name="Heyrman J."/>
            <person name="Logan N.A."/>
            <person name="Busse H.J."/>
            <person name="Balcaen A."/>
            <person name="Lebbe L."/>
            <person name="Rodriguez-Diaz M."/>
            <person name="Swings J."/>
            <person name="De Vos P."/>
        </authorList>
    </citation>
    <scope>NUCLEOTIDE SEQUENCE [LARGE SCALE GENOMIC DNA]</scope>
    <source>
        <strain evidence="4 5">LMG 19488</strain>
    </source>
</reference>
<dbReference type="RefSeq" id="WP_089532898.1">
    <property type="nucleotide sequence ID" value="NZ_CP022437.1"/>
</dbReference>
<sequence length="148" mass="16830">MTIRKATCHETEKIVSRSLEVLKESTMGYVLQEEGKALEMVSPFLSSGGYYLVYVENNVIEGWIGVGRTIDYNTNEMIGIIPEIYVLPKFRKQGIAESLCREANRQLKGKGYKKVQLTVYTGNHVKSLYQKLGFQEISTLMEINLDNL</sequence>
<accession>A0A221MEI3</accession>